<dbReference type="EC" id="2.3.1.31" evidence="2"/>
<evidence type="ECO:0000256" key="2">
    <source>
        <dbReference type="HAMAP-Rule" id="MF_00296"/>
    </source>
</evidence>
<sequence length="424" mass="44477">MNRKDPHRARPLPPASGGRREGDPPGRRRWAAIEDPLPLESGVRLPGVRLAYETWGQRAADGSNAVLVLHALTGDSHVAGAAGPGHPTPGWWDALVGPGRAVDTDRWFVVAPNVLGGCQGSTGPSSLGPDGTPWGPLFPYLSVRDQVAAEAALADVLGIDRWAAVVGGSMGGMRALEWAVSRPGRTGSLLVLAAPAAASAEQIAWGSVQIGAIRSDPGWRGGDYHRAPPGGGPHRGLGQARRIAHITYRGEPELDSRFGGRAQPGERPGQGGRYRVESYLDHHADKLVRRFDAGSYVTLTEAMNGHDVGRGRGGIARALRRADMPALVAGVDSDRLYPLPQQERLAALLPGADAVRTIASPCGHDGFLTETEQVGPLVRELLASLPQPRPRPAPSAPAPSAPTPSAPTLSAPPPSDPTTRPGHR</sequence>
<reference evidence="6" key="1">
    <citation type="submission" date="2020-01" db="EMBL/GenBank/DDBJ databases">
        <title>Insect and environment-associated Actinomycetes.</title>
        <authorList>
            <person name="Currrie C."/>
            <person name="Chevrette M."/>
            <person name="Carlson C."/>
            <person name="Stubbendieck R."/>
            <person name="Wendt-Pienkowski E."/>
        </authorList>
    </citation>
    <scope>NUCLEOTIDE SEQUENCE</scope>
    <source>
        <strain evidence="6">SID505</strain>
    </source>
</reference>
<comment type="caution">
    <text evidence="2">Lacks conserved residue(s) required for the propagation of feature annotation.</text>
</comment>
<evidence type="ECO:0000259" key="5">
    <source>
        <dbReference type="Pfam" id="PF00561"/>
    </source>
</evidence>
<accession>A0A6G3T0H7</accession>
<comment type="catalytic activity">
    <reaction evidence="2">
        <text>L-homoserine + acetyl-CoA = O-acetyl-L-homoserine + CoA</text>
        <dbReference type="Rhea" id="RHEA:13701"/>
        <dbReference type="ChEBI" id="CHEBI:57287"/>
        <dbReference type="ChEBI" id="CHEBI:57288"/>
        <dbReference type="ChEBI" id="CHEBI:57476"/>
        <dbReference type="ChEBI" id="CHEBI:57716"/>
        <dbReference type="EC" id="2.3.1.31"/>
    </reaction>
</comment>
<feature type="binding site" evidence="2">
    <location>
        <position position="365"/>
    </location>
    <ligand>
        <name>substrate</name>
    </ligand>
</feature>
<feature type="domain" description="AB hydrolase-1" evidence="5">
    <location>
        <begin position="64"/>
        <end position="370"/>
    </location>
</feature>
<dbReference type="GO" id="GO:0009086">
    <property type="term" value="P:methionine biosynthetic process"/>
    <property type="evidence" value="ECO:0007669"/>
    <property type="project" value="UniProtKB-UniRule"/>
</dbReference>
<dbReference type="GO" id="GO:0005737">
    <property type="term" value="C:cytoplasm"/>
    <property type="evidence" value="ECO:0007669"/>
    <property type="project" value="UniProtKB-SubCell"/>
</dbReference>
<feature type="compositionally biased region" description="Basic residues" evidence="4">
    <location>
        <begin position="1"/>
        <end position="10"/>
    </location>
</feature>
<feature type="active site" evidence="2 3">
    <location>
        <position position="364"/>
    </location>
</feature>
<dbReference type="EMBL" id="JAAGMK010000823">
    <property type="protein sequence ID" value="NEB88108.1"/>
    <property type="molecule type" value="Genomic_DNA"/>
</dbReference>
<dbReference type="PIRSF" id="PIRSF000443">
    <property type="entry name" value="Homoser_Ac_trans"/>
    <property type="match status" value="1"/>
</dbReference>
<proteinExistence type="inferred from homology"/>
<keyword evidence="2" id="KW-0028">Amino-acid biosynthesis</keyword>
<dbReference type="InterPro" id="IPR029058">
    <property type="entry name" value="AB_hydrolase_fold"/>
</dbReference>
<feature type="binding site" evidence="2">
    <location>
        <position position="241"/>
    </location>
    <ligand>
        <name>substrate</name>
    </ligand>
</feature>
<dbReference type="NCBIfam" id="TIGR01392">
    <property type="entry name" value="homoserO_Ac_trn"/>
    <property type="match status" value="1"/>
</dbReference>
<feature type="compositionally biased region" description="Pro residues" evidence="4">
    <location>
        <begin position="387"/>
        <end position="416"/>
    </location>
</feature>
<dbReference type="GO" id="GO:0004414">
    <property type="term" value="F:homoserine O-acetyltransferase activity"/>
    <property type="evidence" value="ECO:0007669"/>
    <property type="project" value="UniProtKB-UniRule"/>
</dbReference>
<keyword evidence="2" id="KW-0486">Methionine biosynthesis</keyword>
<keyword evidence="2" id="KW-0963">Cytoplasm</keyword>
<comment type="caution">
    <text evidence="6">The sequence shown here is derived from an EMBL/GenBank/DDBJ whole genome shotgun (WGS) entry which is preliminary data.</text>
</comment>
<feature type="region of interest" description="Disordered" evidence="4">
    <location>
        <begin position="1"/>
        <end position="29"/>
    </location>
</feature>
<comment type="subcellular location">
    <subcellularLocation>
        <location evidence="2">Cytoplasm</location>
    </subcellularLocation>
</comment>
<dbReference type="Gene3D" id="3.40.50.1820">
    <property type="entry name" value="alpha/beta hydrolase"/>
    <property type="match status" value="1"/>
</dbReference>
<dbReference type="GO" id="GO:0009092">
    <property type="term" value="P:homoserine metabolic process"/>
    <property type="evidence" value="ECO:0007669"/>
    <property type="project" value="TreeGrafter"/>
</dbReference>
<dbReference type="PANTHER" id="PTHR32268">
    <property type="entry name" value="HOMOSERINE O-ACETYLTRANSFERASE"/>
    <property type="match status" value="1"/>
</dbReference>
<name>A0A6G3T0H7_STRAQ</name>
<dbReference type="PANTHER" id="PTHR32268:SF11">
    <property type="entry name" value="HOMOSERINE O-ACETYLTRANSFERASE"/>
    <property type="match status" value="1"/>
</dbReference>
<evidence type="ECO:0000313" key="6">
    <source>
        <dbReference type="EMBL" id="NEB88108.1"/>
    </source>
</evidence>
<dbReference type="SUPFAM" id="SSF53474">
    <property type="entry name" value="alpha/beta-Hydrolases"/>
    <property type="match status" value="1"/>
</dbReference>
<dbReference type="UniPathway" id="UPA00051">
    <property type="reaction ID" value="UER00074"/>
</dbReference>
<dbReference type="AlphaFoldDB" id="A0A6G3T0H7"/>
<feature type="active site" description="Nucleophile" evidence="2 3">
    <location>
        <position position="169"/>
    </location>
</feature>
<feature type="region of interest" description="Disordered" evidence="4">
    <location>
        <begin position="382"/>
        <end position="424"/>
    </location>
</feature>
<dbReference type="RefSeq" id="WP_164259720.1">
    <property type="nucleotide sequence ID" value="NZ_JAAGMK010000823.1"/>
</dbReference>
<dbReference type="Pfam" id="PF00561">
    <property type="entry name" value="Abhydrolase_1"/>
    <property type="match status" value="1"/>
</dbReference>
<dbReference type="HAMAP" id="MF_00296">
    <property type="entry name" value="MetX_acyltransf"/>
    <property type="match status" value="1"/>
</dbReference>
<comment type="function">
    <text evidence="2">Transfers an acetyl group from acetyl-CoA to L-homoserine, forming acetyl-L-homoserine.</text>
</comment>
<comment type="pathway">
    <text evidence="2">Amino-acid biosynthesis; L-methionine biosynthesis via de novo pathway; O-acetyl-L-homoserine from L-homoserine: step 1/1.</text>
</comment>
<keyword evidence="2 6" id="KW-0012">Acyltransferase</keyword>
<keyword evidence="1 2" id="KW-0808">Transferase</keyword>
<organism evidence="6">
    <name type="scientific">Streptomyces anulatus</name>
    <name type="common">Streptomyces chrysomallus</name>
    <dbReference type="NCBI Taxonomy" id="1892"/>
    <lineage>
        <taxon>Bacteria</taxon>
        <taxon>Bacillati</taxon>
        <taxon>Actinomycetota</taxon>
        <taxon>Actinomycetes</taxon>
        <taxon>Kitasatosporales</taxon>
        <taxon>Streptomycetaceae</taxon>
        <taxon>Streptomyces</taxon>
    </lineage>
</organism>
<evidence type="ECO:0000256" key="1">
    <source>
        <dbReference type="ARBA" id="ARBA00022679"/>
    </source>
</evidence>
<comment type="similarity">
    <text evidence="2">Belongs to the AB hydrolase superfamily. MetX family.</text>
</comment>
<dbReference type="InterPro" id="IPR000073">
    <property type="entry name" value="AB_hydrolase_1"/>
</dbReference>
<dbReference type="InterPro" id="IPR008220">
    <property type="entry name" value="HAT_MetX-like"/>
</dbReference>
<evidence type="ECO:0000256" key="4">
    <source>
        <dbReference type="SAM" id="MobiDB-lite"/>
    </source>
</evidence>
<evidence type="ECO:0000256" key="3">
    <source>
        <dbReference type="PIRSR" id="PIRSR000443-1"/>
    </source>
</evidence>
<feature type="active site" evidence="2 3">
    <location>
        <position position="334"/>
    </location>
</feature>
<comment type="subunit">
    <text evidence="2">Homodimer.</text>
</comment>
<dbReference type="NCBIfam" id="NF001209">
    <property type="entry name" value="PRK00175.1"/>
    <property type="match status" value="1"/>
</dbReference>
<gene>
    <name evidence="2" type="primary">metXA</name>
    <name evidence="6" type="ORF">G3I43_28645</name>
</gene>
<protein>
    <recommendedName>
        <fullName evidence="2">Homoserine O-acetyltransferase</fullName>
        <shortName evidence="2">HAT</shortName>
        <ecNumber evidence="2">2.3.1.31</ecNumber>
    </recommendedName>
    <alternativeName>
        <fullName evidence="2">Homoserine transacetylase</fullName>
        <shortName evidence="2">HTA</shortName>
    </alternativeName>
</protein>